<dbReference type="Proteomes" id="UP000053660">
    <property type="component" value="Unassembled WGS sequence"/>
</dbReference>
<dbReference type="InterPro" id="IPR045860">
    <property type="entry name" value="Snake_toxin-like_sf"/>
</dbReference>
<organism evidence="1 2">
    <name type="scientific">Oesophagostomum dentatum</name>
    <name type="common">Nodular worm</name>
    <dbReference type="NCBI Taxonomy" id="61180"/>
    <lineage>
        <taxon>Eukaryota</taxon>
        <taxon>Metazoa</taxon>
        <taxon>Ecdysozoa</taxon>
        <taxon>Nematoda</taxon>
        <taxon>Chromadorea</taxon>
        <taxon>Rhabditida</taxon>
        <taxon>Rhabditina</taxon>
        <taxon>Rhabditomorpha</taxon>
        <taxon>Strongyloidea</taxon>
        <taxon>Strongylidae</taxon>
        <taxon>Oesophagostomum</taxon>
    </lineage>
</organism>
<dbReference type="Gene3D" id="2.10.60.10">
    <property type="entry name" value="CD59"/>
    <property type="match status" value="1"/>
</dbReference>
<name>A0A0B1TH82_OESDE</name>
<evidence type="ECO:0000313" key="1">
    <source>
        <dbReference type="EMBL" id="KHJ96599.1"/>
    </source>
</evidence>
<dbReference type="AlphaFoldDB" id="A0A0B1TH82"/>
<gene>
    <name evidence="1" type="ORF">OESDEN_03437</name>
</gene>
<dbReference type="EMBL" id="KN549627">
    <property type="protein sequence ID" value="KHJ96599.1"/>
    <property type="molecule type" value="Genomic_DNA"/>
</dbReference>
<evidence type="ECO:0000313" key="2">
    <source>
        <dbReference type="Proteomes" id="UP000053660"/>
    </source>
</evidence>
<sequence length="124" mass="13826">MAIQCVTYNAITGRLDATEKTCKKESDYCYNITADVLEYKKVPLKAGCSGKHGKCWMSRNTCSSLKLGKTKAKLCCCSDDTCNSKPAVSFLFFKDVNVFNCGTCRNGTLREFNSIFRVTALWLC</sequence>
<keyword evidence="2" id="KW-1185">Reference proteome</keyword>
<proteinExistence type="predicted"/>
<protein>
    <submittedName>
        <fullName evidence="1">Uncharacterized protein</fullName>
    </submittedName>
</protein>
<accession>A0A0B1TH82</accession>
<dbReference type="SUPFAM" id="SSF57302">
    <property type="entry name" value="Snake toxin-like"/>
    <property type="match status" value="1"/>
</dbReference>
<reference evidence="1 2" key="1">
    <citation type="submission" date="2014-03" db="EMBL/GenBank/DDBJ databases">
        <title>Draft genome of the hookworm Oesophagostomum dentatum.</title>
        <authorList>
            <person name="Mitreva M."/>
        </authorList>
    </citation>
    <scope>NUCLEOTIDE SEQUENCE [LARGE SCALE GENOMIC DNA]</scope>
    <source>
        <strain evidence="1 2">OD-Hann</strain>
    </source>
</reference>